<sequence length="392" mass="43021">MNYVPLNIIPAAPNAKADINIRFSSFGRDDTRYGFTSMVSDGISMSSGNINVTFNDDYLWSDDRLLNFTAVHEIGHALGMSHSGVEPAIMFAYYDGTLRPMHSDDKMGIHSIYGWKTPKWNRIDADSGIQNLIQVTSPSNVIAANDGLYKMRSTGQILRYSNGAWITVDNNRDTAQVVGSSGTLYQRHHNGGTFRWTGRASNWQPLSGSDSNVVEIVAGADQLYCRRRDGWVARLTGSSWTSIEQPSAPGSRQIAVTDSKVLWNLLTNGYLVRSLWPYSAGEWTIVDINSGNVAIATGGDDFYKLQSDGTVVWLDMSGPIWRTIEGAGSVAIHAVGNMLYSRHGDGSVWRYTGTAGVWEMIDDRRGVVGTVGDRLGQVWGTMSNGEVWALVS</sequence>
<evidence type="ECO:0000256" key="2">
    <source>
        <dbReference type="ARBA" id="ARBA00022723"/>
    </source>
</evidence>
<evidence type="ECO:0000256" key="5">
    <source>
        <dbReference type="ARBA" id="ARBA00023049"/>
    </source>
</evidence>
<evidence type="ECO:0000256" key="4">
    <source>
        <dbReference type="ARBA" id="ARBA00022833"/>
    </source>
</evidence>
<keyword evidence="2 7" id="KW-0479">Metal-binding</keyword>
<evidence type="ECO:0000313" key="10">
    <source>
        <dbReference type="Proteomes" id="UP000800040"/>
    </source>
</evidence>
<feature type="active site" evidence="6">
    <location>
        <position position="73"/>
    </location>
</feature>
<dbReference type="PANTHER" id="PTHR10201">
    <property type="entry name" value="MATRIX METALLOPROTEINASE"/>
    <property type="match status" value="1"/>
</dbReference>
<dbReference type="SMART" id="SM00235">
    <property type="entry name" value="ZnMc"/>
    <property type="match status" value="1"/>
</dbReference>
<keyword evidence="5" id="KW-0482">Metalloprotease</keyword>
<dbReference type="AlphaFoldDB" id="A0A6A5KQC2"/>
<evidence type="ECO:0000256" key="1">
    <source>
        <dbReference type="ARBA" id="ARBA00022670"/>
    </source>
</evidence>
<feature type="binding site" evidence="7">
    <location>
        <position position="90"/>
    </location>
    <ligand>
        <name>Zn(2+)</name>
        <dbReference type="ChEBI" id="CHEBI:29105"/>
        <label>2</label>
        <note>catalytic</note>
    </ligand>
</feature>
<evidence type="ECO:0000313" key="9">
    <source>
        <dbReference type="EMBL" id="KAF1837511.1"/>
    </source>
</evidence>
<dbReference type="SUPFAM" id="SSF55486">
    <property type="entry name" value="Metalloproteases ('zincins'), catalytic domain"/>
    <property type="match status" value="1"/>
</dbReference>
<dbReference type="InterPro" id="IPR006026">
    <property type="entry name" value="Peptidase_Metallo"/>
</dbReference>
<comment type="cofactor">
    <cofactor evidence="7">
        <name>Zn(2+)</name>
        <dbReference type="ChEBI" id="CHEBI:29105"/>
    </cofactor>
    <text evidence="7">Binds 2 Zn(2+) ions per subunit.</text>
</comment>
<evidence type="ECO:0000256" key="3">
    <source>
        <dbReference type="ARBA" id="ARBA00022801"/>
    </source>
</evidence>
<dbReference type="GO" id="GO:0030574">
    <property type="term" value="P:collagen catabolic process"/>
    <property type="evidence" value="ECO:0007669"/>
    <property type="project" value="TreeGrafter"/>
</dbReference>
<feature type="domain" description="Peptidase metallopeptidase" evidence="8">
    <location>
        <begin position="2"/>
        <end position="115"/>
    </location>
</feature>
<keyword evidence="4 7" id="KW-0862">Zinc</keyword>
<dbReference type="EMBL" id="ML975261">
    <property type="protein sequence ID" value="KAF1837511.1"/>
    <property type="molecule type" value="Genomic_DNA"/>
</dbReference>
<feature type="binding site" evidence="7">
    <location>
        <position position="76"/>
    </location>
    <ligand>
        <name>Zn(2+)</name>
        <dbReference type="ChEBI" id="CHEBI:29105"/>
        <label>2</label>
        <note>catalytic</note>
    </ligand>
</feature>
<dbReference type="Proteomes" id="UP000800040">
    <property type="component" value="Unassembled WGS sequence"/>
</dbReference>
<protein>
    <recommendedName>
        <fullName evidence="8">Peptidase metallopeptidase domain-containing protein</fullName>
    </recommendedName>
</protein>
<keyword evidence="3" id="KW-0378">Hydrolase</keyword>
<dbReference type="GO" id="GO:0006508">
    <property type="term" value="P:proteolysis"/>
    <property type="evidence" value="ECO:0007669"/>
    <property type="project" value="UniProtKB-KW"/>
</dbReference>
<dbReference type="InterPro" id="IPR024079">
    <property type="entry name" value="MetalloPept_cat_dom_sf"/>
</dbReference>
<feature type="binding site" evidence="7">
    <location>
        <position position="82"/>
    </location>
    <ligand>
        <name>Zn(2+)</name>
        <dbReference type="ChEBI" id="CHEBI:29105"/>
        <label>2</label>
        <note>catalytic</note>
    </ligand>
</feature>
<keyword evidence="10" id="KW-1185">Reference proteome</keyword>
<dbReference type="PANTHER" id="PTHR10201:SF323">
    <property type="entry name" value="MATRIX METALLOPROTEINASE-21"/>
    <property type="match status" value="1"/>
</dbReference>
<dbReference type="GO" id="GO:0004222">
    <property type="term" value="F:metalloendopeptidase activity"/>
    <property type="evidence" value="ECO:0007669"/>
    <property type="project" value="InterPro"/>
</dbReference>
<dbReference type="InterPro" id="IPR021190">
    <property type="entry name" value="Pept_M10A"/>
</dbReference>
<feature type="binding site" evidence="7">
    <location>
        <position position="72"/>
    </location>
    <ligand>
        <name>Zn(2+)</name>
        <dbReference type="ChEBI" id="CHEBI:29105"/>
        <label>2</label>
        <note>catalytic</note>
    </ligand>
</feature>
<feature type="binding site" evidence="7">
    <location>
        <position position="56"/>
    </location>
    <ligand>
        <name>Ca(2+)</name>
        <dbReference type="ChEBI" id="CHEBI:29108"/>
        <label>1</label>
    </ligand>
</feature>
<dbReference type="GO" id="GO:0008270">
    <property type="term" value="F:zinc ion binding"/>
    <property type="evidence" value="ECO:0007669"/>
    <property type="project" value="InterPro"/>
</dbReference>
<accession>A0A6A5KQC2</accession>
<reference evidence="9" key="1">
    <citation type="submission" date="2020-01" db="EMBL/GenBank/DDBJ databases">
        <authorList>
            <consortium name="DOE Joint Genome Institute"/>
            <person name="Haridas S."/>
            <person name="Albert R."/>
            <person name="Binder M."/>
            <person name="Bloem J."/>
            <person name="Labutti K."/>
            <person name="Salamov A."/>
            <person name="Andreopoulos B."/>
            <person name="Baker S.E."/>
            <person name="Barry K."/>
            <person name="Bills G."/>
            <person name="Bluhm B.H."/>
            <person name="Cannon C."/>
            <person name="Castanera R."/>
            <person name="Culley D.E."/>
            <person name="Daum C."/>
            <person name="Ezra D."/>
            <person name="Gonzalez J.B."/>
            <person name="Henrissat B."/>
            <person name="Kuo A."/>
            <person name="Liang C."/>
            <person name="Lipzen A."/>
            <person name="Lutzoni F."/>
            <person name="Magnuson J."/>
            <person name="Mondo S."/>
            <person name="Nolan M."/>
            <person name="Ohm R."/>
            <person name="Pangilinan J."/>
            <person name="Park H.-J."/>
            <person name="Ramirez L."/>
            <person name="Alfaro M."/>
            <person name="Sun H."/>
            <person name="Tritt A."/>
            <person name="Yoshinaga Y."/>
            <person name="Zwiers L.-H."/>
            <person name="Turgeon B.G."/>
            <person name="Goodwin S.B."/>
            <person name="Spatafora J.W."/>
            <person name="Crous P.W."/>
            <person name="Grigoriev I.V."/>
        </authorList>
    </citation>
    <scope>NUCLEOTIDE SEQUENCE</scope>
    <source>
        <strain evidence="9">P77</strain>
    </source>
</reference>
<keyword evidence="1" id="KW-0645">Protease</keyword>
<dbReference type="OrthoDB" id="65569at2759"/>
<evidence type="ECO:0000256" key="6">
    <source>
        <dbReference type="PIRSR" id="PIRSR621190-1"/>
    </source>
</evidence>
<keyword evidence="7" id="KW-0106">Calcium</keyword>
<dbReference type="InterPro" id="IPR001818">
    <property type="entry name" value="Pept_M10_metallopeptidase"/>
</dbReference>
<dbReference type="PRINTS" id="PR00138">
    <property type="entry name" value="MATRIXIN"/>
</dbReference>
<dbReference type="GO" id="GO:0030198">
    <property type="term" value="P:extracellular matrix organization"/>
    <property type="evidence" value="ECO:0007669"/>
    <property type="project" value="TreeGrafter"/>
</dbReference>
<organism evidence="9 10">
    <name type="scientific">Decorospora gaudefroyi</name>
    <dbReference type="NCBI Taxonomy" id="184978"/>
    <lineage>
        <taxon>Eukaryota</taxon>
        <taxon>Fungi</taxon>
        <taxon>Dikarya</taxon>
        <taxon>Ascomycota</taxon>
        <taxon>Pezizomycotina</taxon>
        <taxon>Dothideomycetes</taxon>
        <taxon>Pleosporomycetidae</taxon>
        <taxon>Pleosporales</taxon>
        <taxon>Pleosporineae</taxon>
        <taxon>Pleosporaceae</taxon>
        <taxon>Decorospora</taxon>
    </lineage>
</organism>
<proteinExistence type="predicted"/>
<feature type="binding site" evidence="7">
    <location>
        <position position="18"/>
    </location>
    <ligand>
        <name>Ca(2+)</name>
        <dbReference type="ChEBI" id="CHEBI:29108"/>
        <label>2</label>
    </ligand>
</feature>
<name>A0A6A5KQC2_9PLEO</name>
<gene>
    <name evidence="9" type="ORF">BDW02DRAFT_130474</name>
</gene>
<dbReference type="GO" id="GO:0031012">
    <property type="term" value="C:extracellular matrix"/>
    <property type="evidence" value="ECO:0007669"/>
    <property type="project" value="InterPro"/>
</dbReference>
<comment type="cofactor">
    <cofactor evidence="7">
        <name>Ca(2+)</name>
        <dbReference type="ChEBI" id="CHEBI:29108"/>
    </cofactor>
    <text evidence="7">Can bind about 5 Ca(2+) ions per subunit.</text>
</comment>
<evidence type="ECO:0000256" key="7">
    <source>
        <dbReference type="PIRSR" id="PIRSR621190-2"/>
    </source>
</evidence>
<feature type="binding site" evidence="7">
    <location>
        <position position="34"/>
    </location>
    <ligand>
        <name>Ca(2+)</name>
        <dbReference type="ChEBI" id="CHEBI:29108"/>
        <label>3</label>
    </ligand>
</feature>
<dbReference type="Pfam" id="PF00413">
    <property type="entry name" value="Peptidase_M10"/>
    <property type="match status" value="1"/>
</dbReference>
<dbReference type="Gene3D" id="3.40.390.10">
    <property type="entry name" value="Collagenase (Catalytic Domain)"/>
    <property type="match status" value="1"/>
</dbReference>
<evidence type="ECO:0000259" key="8">
    <source>
        <dbReference type="SMART" id="SM00235"/>
    </source>
</evidence>
<feature type="binding site" evidence="7">
    <location>
        <position position="30"/>
    </location>
    <ligand>
        <name>Zn(2+)</name>
        <dbReference type="ChEBI" id="CHEBI:29105"/>
        <label>1</label>
    </ligand>
</feature>